<evidence type="ECO:0000259" key="2">
    <source>
        <dbReference type="PROSITE" id="PS51084"/>
    </source>
</evidence>
<dbReference type="RefSeq" id="WP_194856961.1">
    <property type="nucleotide sequence ID" value="NZ_ARXR01000064.1"/>
</dbReference>
<feature type="domain" description="HIT" evidence="2">
    <location>
        <begin position="16"/>
        <end position="124"/>
    </location>
</feature>
<gene>
    <name evidence="3" type="ORF">ISO4_03271</name>
</gene>
<evidence type="ECO:0000256" key="1">
    <source>
        <dbReference type="PROSITE-ProRule" id="PRU00464"/>
    </source>
</evidence>
<dbReference type="Gene3D" id="3.30.428.10">
    <property type="entry name" value="HIT-like"/>
    <property type="match status" value="1"/>
</dbReference>
<organism evidence="3 4">
    <name type="scientific">Alloalcanivorax venustensis ISO4</name>
    <dbReference type="NCBI Taxonomy" id="1177184"/>
    <lineage>
        <taxon>Bacteria</taxon>
        <taxon>Pseudomonadati</taxon>
        <taxon>Pseudomonadota</taxon>
        <taxon>Gammaproteobacteria</taxon>
        <taxon>Oceanospirillales</taxon>
        <taxon>Alcanivoracaceae</taxon>
        <taxon>Alloalcanivorax</taxon>
    </lineage>
</organism>
<evidence type="ECO:0000313" key="4">
    <source>
        <dbReference type="Proteomes" id="UP000644441"/>
    </source>
</evidence>
<dbReference type="PANTHER" id="PTHR46648">
    <property type="entry name" value="HIT FAMILY PROTEIN 1"/>
    <property type="match status" value="1"/>
</dbReference>
<keyword evidence="4" id="KW-1185">Reference proteome</keyword>
<feature type="short sequence motif" description="Histidine triad motif" evidence="1">
    <location>
        <begin position="108"/>
        <end position="112"/>
    </location>
</feature>
<name>A0ABS0AL50_9GAMM</name>
<dbReference type="PANTHER" id="PTHR46648:SF1">
    <property type="entry name" value="ADENOSINE 5'-MONOPHOSPHORAMIDASE HNT1"/>
    <property type="match status" value="1"/>
</dbReference>
<dbReference type="PROSITE" id="PS51084">
    <property type="entry name" value="HIT_2"/>
    <property type="match status" value="1"/>
</dbReference>
<sequence>MKDQKSIQLPNNDSCAFCAYLSGERPFSFVYKGNMVSILVTREQRGCPHMLVIPNRHVETILDVTEEEAGKLAVAVRDIAKAIESEFKPKGITIWQNNGVPSSQSIAHVHFHVAGTLGTGGTEWGDVPELSLEETEDIADKLRPLFSSYSL</sequence>
<dbReference type="Pfam" id="PF01230">
    <property type="entry name" value="HIT"/>
    <property type="match status" value="1"/>
</dbReference>
<dbReference type="InterPro" id="IPR001310">
    <property type="entry name" value="Histidine_triad_HIT"/>
</dbReference>
<evidence type="ECO:0000313" key="3">
    <source>
        <dbReference type="EMBL" id="MBF5054669.1"/>
    </source>
</evidence>
<protein>
    <submittedName>
        <fullName evidence="3">Histidine triad protein (HIT domain)</fullName>
    </submittedName>
</protein>
<dbReference type="EMBL" id="ARXR01000064">
    <property type="protein sequence ID" value="MBF5054669.1"/>
    <property type="molecule type" value="Genomic_DNA"/>
</dbReference>
<accession>A0ABS0AL50</accession>
<dbReference type="SUPFAM" id="SSF54197">
    <property type="entry name" value="HIT-like"/>
    <property type="match status" value="1"/>
</dbReference>
<reference evidence="3 4" key="1">
    <citation type="submission" date="2012-09" db="EMBL/GenBank/DDBJ databases">
        <title>Genome Sequence of alkane-degrading Bacterium Alcanivorax venustensis ISO4.</title>
        <authorList>
            <person name="Lai Q."/>
            <person name="Shao Z."/>
        </authorList>
    </citation>
    <scope>NUCLEOTIDE SEQUENCE [LARGE SCALE GENOMIC DNA]</scope>
    <source>
        <strain evidence="3 4">ISO4</strain>
    </source>
</reference>
<dbReference type="InterPro" id="IPR036265">
    <property type="entry name" value="HIT-like_sf"/>
</dbReference>
<dbReference type="Proteomes" id="UP000644441">
    <property type="component" value="Unassembled WGS sequence"/>
</dbReference>
<dbReference type="InterPro" id="IPR011146">
    <property type="entry name" value="HIT-like"/>
</dbReference>
<proteinExistence type="predicted"/>
<comment type="caution">
    <text evidence="3">The sequence shown here is derived from an EMBL/GenBank/DDBJ whole genome shotgun (WGS) entry which is preliminary data.</text>
</comment>